<reference evidence="1 2" key="1">
    <citation type="submission" date="2014-11" db="EMBL/GenBank/DDBJ databases">
        <title>Pan-genome of Gallibacterium spp.</title>
        <authorList>
            <person name="Kudirkiene E."/>
            <person name="Bojesen A.M."/>
        </authorList>
    </citation>
    <scope>NUCLEOTIDE SEQUENCE [LARGE SCALE GENOMIC DNA]</scope>
    <source>
        <strain evidence="1 2">F 279</strain>
    </source>
</reference>
<sequence>MTNETFLIEVINSVSNLANKLRSLILNPNENYLEIRAILSTQQNLSKLFSMSTIASKDELLFLAEIIEPIHVDELVYLKKLIMKYASQLEI</sequence>
<dbReference type="RefSeq" id="WP_065232425.1">
    <property type="nucleotide sequence ID" value="NZ_JTJN01000021.1"/>
</dbReference>
<evidence type="ECO:0000313" key="1">
    <source>
        <dbReference type="EMBL" id="OBW98269.1"/>
    </source>
</evidence>
<organism evidence="1 2">
    <name type="scientific">Gallibacterium anatis</name>
    <dbReference type="NCBI Taxonomy" id="750"/>
    <lineage>
        <taxon>Bacteria</taxon>
        <taxon>Pseudomonadati</taxon>
        <taxon>Pseudomonadota</taxon>
        <taxon>Gammaproteobacteria</taxon>
        <taxon>Pasteurellales</taxon>
        <taxon>Pasteurellaceae</taxon>
        <taxon>Gallibacterium</taxon>
    </lineage>
</organism>
<dbReference type="AlphaFoldDB" id="A0A1A7PAP7"/>
<dbReference type="Proteomes" id="UP000092643">
    <property type="component" value="Unassembled WGS sequence"/>
</dbReference>
<evidence type="ECO:0000313" key="2">
    <source>
        <dbReference type="Proteomes" id="UP000092643"/>
    </source>
</evidence>
<dbReference type="EMBL" id="JTJO01000034">
    <property type="protein sequence ID" value="OBW98269.1"/>
    <property type="molecule type" value="Genomic_DNA"/>
</dbReference>
<proteinExistence type="predicted"/>
<gene>
    <name evidence="1" type="ORF">QV03_07755</name>
</gene>
<protein>
    <submittedName>
        <fullName evidence="1">Uncharacterized protein</fullName>
    </submittedName>
</protein>
<name>A0A1A7PAP7_9PAST</name>
<comment type="caution">
    <text evidence="1">The sequence shown here is derived from an EMBL/GenBank/DDBJ whole genome shotgun (WGS) entry which is preliminary data.</text>
</comment>
<accession>A0A1A7PAP7</accession>